<accession>A0AAT9GG78</accession>
<dbReference type="GO" id="GO:0016757">
    <property type="term" value="F:glycosyltransferase activity"/>
    <property type="evidence" value="ECO:0007669"/>
    <property type="project" value="UniProtKB-ARBA"/>
</dbReference>
<dbReference type="Pfam" id="PF13439">
    <property type="entry name" value="Glyco_transf_4"/>
    <property type="match status" value="1"/>
</dbReference>
<evidence type="ECO:0000313" key="2">
    <source>
        <dbReference type="EMBL" id="BFG69516.1"/>
    </source>
</evidence>
<dbReference type="AlphaFoldDB" id="A0AAT9GG78"/>
<dbReference type="SUPFAM" id="SSF53756">
    <property type="entry name" value="UDP-Glycosyltransferase/glycogen phosphorylase"/>
    <property type="match status" value="1"/>
</dbReference>
<organism evidence="2">
    <name type="scientific">Sediminibacterium sp. KACHI17</name>
    <dbReference type="NCBI Taxonomy" id="1751071"/>
    <lineage>
        <taxon>Bacteria</taxon>
        <taxon>Pseudomonadati</taxon>
        <taxon>Bacteroidota</taxon>
        <taxon>Chitinophagia</taxon>
        <taxon>Chitinophagales</taxon>
        <taxon>Chitinophagaceae</taxon>
        <taxon>Sediminibacterium</taxon>
    </lineage>
</organism>
<feature type="domain" description="Glycosyltransferase subfamily 4-like N-terminal" evidence="1">
    <location>
        <begin position="57"/>
        <end position="179"/>
    </location>
</feature>
<dbReference type="Pfam" id="PF13692">
    <property type="entry name" value="Glyco_trans_1_4"/>
    <property type="match status" value="1"/>
</dbReference>
<protein>
    <recommendedName>
        <fullName evidence="1">Glycosyltransferase subfamily 4-like N-terminal domain-containing protein</fullName>
    </recommendedName>
</protein>
<gene>
    <name evidence="2" type="ORF">KACHI17_03970</name>
</gene>
<proteinExistence type="predicted"/>
<dbReference type="Gene3D" id="3.40.50.2000">
    <property type="entry name" value="Glycogen Phosphorylase B"/>
    <property type="match status" value="2"/>
</dbReference>
<dbReference type="EMBL" id="AP029612">
    <property type="protein sequence ID" value="BFG69516.1"/>
    <property type="molecule type" value="Genomic_DNA"/>
</dbReference>
<dbReference type="InterPro" id="IPR028098">
    <property type="entry name" value="Glyco_trans_4-like_N"/>
</dbReference>
<dbReference type="RefSeq" id="WP_353549837.1">
    <property type="nucleotide sequence ID" value="NZ_AP029612.1"/>
</dbReference>
<evidence type="ECO:0000259" key="1">
    <source>
        <dbReference type="Pfam" id="PF13439"/>
    </source>
</evidence>
<sequence length="374" mass="42982">MNNPVVLGIVSYAVFPARMGGQKCVQGFYEHLAKETKLILAVAKKNQTDTVPGAQVENFLFDHWKGPFNIFYTFHLTKLIRRHKVNVIIIEHSYFGWLGLLLRWLTGVPFVIRSHNIEAHRFRDMQRLFWKSYHNYEKFVHRKANHNFFITEEDQHYAIDSWQLDPKNCTVITYGVKPESGLDTSKPVLRRRIMEYFKISNNSLLFLFNGTLNYTPNTDALHIIVYELLPRLREKKLSFKIFICGSDLSEQWEIVLKEQPEIIHCGFVDDINVFMIGTDCSINPVTLGGGIKTKLVEALACHQTVITTATGVKGLLPSLTGDKVKVVPDYEWTLFANAMSNLNPYHQSMTPDAFLEHHNWGNIIAKALVSLRSL</sequence>
<reference evidence="2" key="1">
    <citation type="submission" date="2024-02" db="EMBL/GenBank/DDBJ databases">
        <title>Sediminibacterium planktonica sp. nov. and Sediminibacterium longus sp. nov., isolated from surface lake and river water.</title>
        <authorList>
            <person name="Watanabe K."/>
            <person name="Takemine S."/>
            <person name="Ishii Y."/>
            <person name="Ogata Y."/>
            <person name="Shindo C."/>
            <person name="Suda W."/>
        </authorList>
    </citation>
    <scope>NUCLEOTIDE SEQUENCE</scope>
    <source>
        <strain evidence="2">KACHI17</strain>
    </source>
</reference>
<name>A0AAT9GG78_9BACT</name>